<dbReference type="STRING" id="1314785.A0A165IAE1"/>
<evidence type="ECO:0000256" key="4">
    <source>
        <dbReference type="ARBA" id="ARBA00022884"/>
    </source>
</evidence>
<dbReference type="FunCoup" id="A0A165IAE1">
    <property type="interactions" value="472"/>
</dbReference>
<dbReference type="GO" id="GO:0005737">
    <property type="term" value="C:cytoplasm"/>
    <property type="evidence" value="ECO:0007669"/>
    <property type="project" value="TreeGrafter"/>
</dbReference>
<feature type="region of interest" description="Disordered" evidence="7">
    <location>
        <begin position="76"/>
        <end position="98"/>
    </location>
</feature>
<evidence type="ECO:0000313" key="9">
    <source>
        <dbReference type="EMBL" id="KZT12801.1"/>
    </source>
</evidence>
<feature type="compositionally biased region" description="Basic residues" evidence="7">
    <location>
        <begin position="194"/>
        <end position="204"/>
    </location>
</feature>
<dbReference type="PROSITE" id="PS50102">
    <property type="entry name" value="RRM"/>
    <property type="match status" value="2"/>
</dbReference>
<feature type="domain" description="RRM" evidence="8">
    <location>
        <begin position="110"/>
        <end position="185"/>
    </location>
</feature>
<keyword evidence="5" id="KW-0539">Nucleus</keyword>
<dbReference type="EMBL" id="KV427605">
    <property type="protein sequence ID" value="KZT12801.1"/>
    <property type="molecule type" value="Genomic_DNA"/>
</dbReference>
<protein>
    <recommendedName>
        <fullName evidence="8">RRM domain-containing protein</fullName>
    </recommendedName>
</protein>
<sequence length="288" mass="32964">MSSNRLYLERLPDDVSEQQVERCLSIYGQITRVVMHSGYTMVEFASKEDAMDALSMFFGRQFLGADVKPYDFEPRKRNDASISTDRSSISSDSAPRSQSTFVRQNISEQVAIVVANLSPDICWQELKDFGRIGGGSVAFCYIHRTHNRVTGFIHYYSREDSAHAVRELNGRKLLGRVVKVFPYDRPSRLETRPRNARSRSPRRRYSQEEAVGYGKHVRDDRLNRLADDPAGRAASRSDYSDIGYGRRGRTTQDTIPKFNLEEGEYDERSSHPWTEPNESTASLLYDIP</sequence>
<dbReference type="RefSeq" id="XP_040770311.1">
    <property type="nucleotide sequence ID" value="XM_040914056.1"/>
</dbReference>
<gene>
    <name evidence="9" type="ORF">LAESUDRAFT_808336</name>
</gene>
<dbReference type="PANTHER" id="PTHR23003">
    <property type="entry name" value="RNA RECOGNITION MOTIF RRM DOMAIN CONTAINING PROTEIN"/>
    <property type="match status" value="1"/>
</dbReference>
<dbReference type="InParanoid" id="A0A165IAE1"/>
<dbReference type="InterPro" id="IPR000504">
    <property type="entry name" value="RRM_dom"/>
</dbReference>
<feature type="compositionally biased region" description="Low complexity" evidence="7">
    <location>
        <begin position="80"/>
        <end position="98"/>
    </location>
</feature>
<evidence type="ECO:0000256" key="7">
    <source>
        <dbReference type="SAM" id="MobiDB-lite"/>
    </source>
</evidence>
<keyword evidence="10" id="KW-1185">Reference proteome</keyword>
<keyword evidence="4 6" id="KW-0694">RNA-binding</keyword>
<dbReference type="PANTHER" id="PTHR23003:SF62">
    <property type="entry name" value="SERINE_ARGININE (SR)-TYPE SHUTTLING MRNA BINDING PROTEIN NPL3"/>
    <property type="match status" value="1"/>
</dbReference>
<evidence type="ECO:0000259" key="8">
    <source>
        <dbReference type="PROSITE" id="PS50102"/>
    </source>
</evidence>
<comment type="subcellular location">
    <subcellularLocation>
        <location evidence="1">Nucleus</location>
    </subcellularLocation>
</comment>
<dbReference type="InterPro" id="IPR035979">
    <property type="entry name" value="RBD_domain_sf"/>
</dbReference>
<dbReference type="Gene3D" id="3.30.70.330">
    <property type="match status" value="2"/>
</dbReference>
<accession>A0A165IAE1</accession>
<dbReference type="SMART" id="SM00360">
    <property type="entry name" value="RRM"/>
    <property type="match status" value="2"/>
</dbReference>
<feature type="compositionally biased region" description="Basic and acidic residues" evidence="7">
    <location>
        <begin position="216"/>
        <end position="230"/>
    </location>
</feature>
<feature type="region of interest" description="Disordered" evidence="7">
    <location>
        <begin position="188"/>
        <end position="288"/>
    </location>
</feature>
<feature type="domain" description="RRM" evidence="8">
    <location>
        <begin position="4"/>
        <end position="68"/>
    </location>
</feature>
<dbReference type="InterPro" id="IPR012677">
    <property type="entry name" value="Nucleotide-bd_a/b_plait_sf"/>
</dbReference>
<dbReference type="GO" id="GO:0006397">
    <property type="term" value="P:mRNA processing"/>
    <property type="evidence" value="ECO:0007669"/>
    <property type="project" value="UniProtKB-KW"/>
</dbReference>
<reference evidence="9 10" key="1">
    <citation type="journal article" date="2016" name="Mol. Biol. Evol.">
        <title>Comparative Genomics of Early-Diverging Mushroom-Forming Fungi Provides Insights into the Origins of Lignocellulose Decay Capabilities.</title>
        <authorList>
            <person name="Nagy L.G."/>
            <person name="Riley R."/>
            <person name="Tritt A."/>
            <person name="Adam C."/>
            <person name="Daum C."/>
            <person name="Floudas D."/>
            <person name="Sun H."/>
            <person name="Yadav J.S."/>
            <person name="Pangilinan J."/>
            <person name="Larsson K.H."/>
            <person name="Matsuura K."/>
            <person name="Barry K."/>
            <person name="Labutti K."/>
            <person name="Kuo R."/>
            <person name="Ohm R.A."/>
            <person name="Bhattacharya S.S."/>
            <person name="Shirouzu T."/>
            <person name="Yoshinaga Y."/>
            <person name="Martin F.M."/>
            <person name="Grigoriev I.V."/>
            <person name="Hibbett D.S."/>
        </authorList>
    </citation>
    <scope>NUCLEOTIDE SEQUENCE [LARGE SCALE GENOMIC DNA]</scope>
    <source>
        <strain evidence="9 10">93-53</strain>
    </source>
</reference>
<dbReference type="GO" id="GO:0003729">
    <property type="term" value="F:mRNA binding"/>
    <property type="evidence" value="ECO:0007669"/>
    <property type="project" value="TreeGrafter"/>
</dbReference>
<dbReference type="AlphaFoldDB" id="A0A165IAE1"/>
<dbReference type="CDD" id="cd00590">
    <property type="entry name" value="RRM_SF"/>
    <property type="match status" value="1"/>
</dbReference>
<dbReference type="OrthoDB" id="1099063at2759"/>
<organism evidence="9 10">
    <name type="scientific">Laetiporus sulphureus 93-53</name>
    <dbReference type="NCBI Taxonomy" id="1314785"/>
    <lineage>
        <taxon>Eukaryota</taxon>
        <taxon>Fungi</taxon>
        <taxon>Dikarya</taxon>
        <taxon>Basidiomycota</taxon>
        <taxon>Agaricomycotina</taxon>
        <taxon>Agaricomycetes</taxon>
        <taxon>Polyporales</taxon>
        <taxon>Laetiporus</taxon>
    </lineage>
</organism>
<dbReference type="SUPFAM" id="SSF54928">
    <property type="entry name" value="RNA-binding domain, RBD"/>
    <property type="match status" value="1"/>
</dbReference>
<dbReference type="GeneID" id="63831084"/>
<evidence type="ECO:0000256" key="2">
    <source>
        <dbReference type="ARBA" id="ARBA00022664"/>
    </source>
</evidence>
<dbReference type="GO" id="GO:0005634">
    <property type="term" value="C:nucleus"/>
    <property type="evidence" value="ECO:0007669"/>
    <property type="project" value="UniProtKB-SubCell"/>
</dbReference>
<evidence type="ECO:0000256" key="6">
    <source>
        <dbReference type="PROSITE-ProRule" id="PRU00176"/>
    </source>
</evidence>
<evidence type="ECO:0000313" key="10">
    <source>
        <dbReference type="Proteomes" id="UP000076871"/>
    </source>
</evidence>
<dbReference type="Proteomes" id="UP000076871">
    <property type="component" value="Unassembled WGS sequence"/>
</dbReference>
<keyword evidence="3" id="KW-0677">Repeat</keyword>
<proteinExistence type="predicted"/>
<name>A0A165IAE1_9APHY</name>
<evidence type="ECO:0000256" key="3">
    <source>
        <dbReference type="ARBA" id="ARBA00022737"/>
    </source>
</evidence>
<keyword evidence="2" id="KW-0507">mRNA processing</keyword>
<evidence type="ECO:0000256" key="1">
    <source>
        <dbReference type="ARBA" id="ARBA00004123"/>
    </source>
</evidence>
<evidence type="ECO:0000256" key="5">
    <source>
        <dbReference type="ARBA" id="ARBA00023242"/>
    </source>
</evidence>
<dbReference type="Pfam" id="PF00076">
    <property type="entry name" value="RRM_1"/>
    <property type="match status" value="2"/>
</dbReference>
<dbReference type="InterPro" id="IPR050374">
    <property type="entry name" value="RRT5_SRSF_SR"/>
</dbReference>